<dbReference type="InterPro" id="IPR020288">
    <property type="entry name" value="Sheath_initiator"/>
</dbReference>
<accession>A0AAU7JNC8</accession>
<gene>
    <name evidence="1" type="ORF">ABEG18_12985</name>
</gene>
<reference evidence="1" key="1">
    <citation type="submission" date="2024-05" db="EMBL/GenBank/DDBJ databases">
        <authorList>
            <person name="Kim S."/>
            <person name="Heo J."/>
            <person name="Choi H."/>
            <person name="Choi Y."/>
            <person name="Kwon S.-W."/>
            <person name="Kim Y."/>
        </authorList>
    </citation>
    <scope>NUCLEOTIDE SEQUENCE</scope>
    <source>
        <strain evidence="1">KACC 23698</strain>
    </source>
</reference>
<dbReference type="EMBL" id="CP157484">
    <property type="protein sequence ID" value="XBO41629.1"/>
    <property type="molecule type" value="Genomic_DNA"/>
</dbReference>
<proteinExistence type="predicted"/>
<dbReference type="Pfam" id="PF10934">
    <property type="entry name" value="Sheath_initiator"/>
    <property type="match status" value="1"/>
</dbReference>
<evidence type="ECO:0000313" key="1">
    <source>
        <dbReference type="EMBL" id="XBO41629.1"/>
    </source>
</evidence>
<evidence type="ECO:0008006" key="2">
    <source>
        <dbReference type="Google" id="ProtNLM"/>
    </source>
</evidence>
<name>A0AAU7JNC8_9HYPH</name>
<dbReference type="AlphaFoldDB" id="A0AAU7JNC8"/>
<dbReference type="RefSeq" id="WP_406858483.1">
    <property type="nucleotide sequence ID" value="NZ_CP157484.1"/>
</dbReference>
<sequence length="124" mass="13652">MADVTGLSILPHNDVHLDESGNLVMAADAQAVGQHVRQRLMFWRSEWFLNTAAGIDWTRYVLGRPPSDQPIAEAIIKAEILATPGVTEILEFDVSVDRAGRGLKINRVVLLTSFDDDPVTLTVN</sequence>
<organism evidence="1">
    <name type="scientific">Alsobacter sp. KACC 23698</name>
    <dbReference type="NCBI Taxonomy" id="3149229"/>
    <lineage>
        <taxon>Bacteria</taxon>
        <taxon>Pseudomonadati</taxon>
        <taxon>Pseudomonadota</taxon>
        <taxon>Alphaproteobacteria</taxon>
        <taxon>Hyphomicrobiales</taxon>
        <taxon>Alsobacteraceae</taxon>
        <taxon>Alsobacter</taxon>
    </lineage>
</organism>
<protein>
    <recommendedName>
        <fullName evidence="2">DUF2634 domain-containing protein</fullName>
    </recommendedName>
</protein>